<evidence type="ECO:0000313" key="2">
    <source>
        <dbReference type="Proteomes" id="UP000664521"/>
    </source>
</evidence>
<reference evidence="1" key="1">
    <citation type="submission" date="2021-03" db="EMBL/GenBank/DDBJ databases">
        <authorList>
            <person name="Tagirdzhanova G."/>
        </authorList>
    </citation>
    <scope>NUCLEOTIDE SEQUENCE</scope>
</reference>
<keyword evidence="2" id="KW-1185">Reference proteome</keyword>
<name>A0A8H3EQZ2_9LECA</name>
<dbReference type="EMBL" id="CAJPDS010000008">
    <property type="protein sequence ID" value="CAF9910065.1"/>
    <property type="molecule type" value="Genomic_DNA"/>
</dbReference>
<dbReference type="Proteomes" id="UP000664521">
    <property type="component" value="Unassembled WGS sequence"/>
</dbReference>
<dbReference type="AlphaFoldDB" id="A0A8H3EQZ2"/>
<comment type="caution">
    <text evidence="1">The sequence shown here is derived from an EMBL/GenBank/DDBJ whole genome shotgun (WGS) entry which is preliminary data.</text>
</comment>
<organism evidence="1 2">
    <name type="scientific">Heterodermia speciosa</name>
    <dbReference type="NCBI Taxonomy" id="116794"/>
    <lineage>
        <taxon>Eukaryota</taxon>
        <taxon>Fungi</taxon>
        <taxon>Dikarya</taxon>
        <taxon>Ascomycota</taxon>
        <taxon>Pezizomycotina</taxon>
        <taxon>Lecanoromycetes</taxon>
        <taxon>OSLEUM clade</taxon>
        <taxon>Lecanoromycetidae</taxon>
        <taxon>Caliciales</taxon>
        <taxon>Physciaceae</taxon>
        <taxon>Heterodermia</taxon>
    </lineage>
</organism>
<gene>
    <name evidence="1" type="ORF">HETSPECPRED_009594</name>
</gene>
<protein>
    <submittedName>
        <fullName evidence="1">Uncharacterized protein</fullName>
    </submittedName>
</protein>
<accession>A0A8H3EQZ2</accession>
<sequence length="660" mass="73570">MAASRSSITPSLEPAFTRLIEHLKDVTQNPSVTLDPVLLFAFSKEVTDNFHMDRERLLLLHHLSKMLLVLQQDPSPATSLVRNLIDVPDFSFQKVLDIVPRIDFAAGLKSESFAINCITVELLEKAKDDNGDLGILATMNEVVQLLVQQLLLTNDLELHLKIQKLLEDVLVRPGYSNPLMWRRILGDRNIYHNFFWICSLTPRLRTNEHDCIRIPQYVGGTGLSGNKRTVAQSRLLALLAKIDDPRIRQSHHEDIEKAYGSKNLLDFAVNRMINYQLDVLMHLTLLQFFADWLRESAWHEQAFSDLAQRSSQLDVSPALYYLQASGLHARTASYYHSPTDLDSFDSPALHSQAGHYLEAYYLLHPQHAMEKLPHLLHRTLARISIAIQDTAPADFAMRPPNDLKLLVALPRAALLLQEQHSSGETPVYLKIPPTSASAAVFETLAALFDGRHSLKMSQLGPERLRVTHPKGPAAARALYFLYLRGDPMLWDRVVQAAATLALKDTAIAANNLIRSFINAEWGEMSDGSFANSDAEPVYYIKTEQQLSNICGGPLPSSPMLAIFSSPALESVIPYLLKPAQTFMNLGIGGRGDALNTVNDVAAIRFDALFSLHRKLSGFAEIHGTEETPWGDILGQLKRRLDQGKWGSMNGAGSNVATMEG</sequence>
<evidence type="ECO:0000313" key="1">
    <source>
        <dbReference type="EMBL" id="CAF9910065.1"/>
    </source>
</evidence>
<dbReference type="OrthoDB" id="4538483at2759"/>
<proteinExistence type="predicted"/>